<organism evidence="3 4">
    <name type="scientific">Nannocystis bainbridge</name>
    <dbReference type="NCBI Taxonomy" id="2995303"/>
    <lineage>
        <taxon>Bacteria</taxon>
        <taxon>Pseudomonadati</taxon>
        <taxon>Myxococcota</taxon>
        <taxon>Polyangia</taxon>
        <taxon>Nannocystales</taxon>
        <taxon>Nannocystaceae</taxon>
        <taxon>Nannocystis</taxon>
    </lineage>
</organism>
<feature type="compositionally biased region" description="Polar residues" evidence="1">
    <location>
        <begin position="70"/>
        <end position="81"/>
    </location>
</feature>
<gene>
    <name evidence="3" type="ORF">POL25_26655</name>
</gene>
<feature type="compositionally biased region" description="Low complexity" evidence="1">
    <location>
        <begin position="46"/>
        <end position="69"/>
    </location>
</feature>
<dbReference type="RefSeq" id="WP_272089021.1">
    <property type="nucleotide sequence ID" value="NZ_JAQNDL010000003.1"/>
</dbReference>
<dbReference type="Gene3D" id="3.40.50.410">
    <property type="entry name" value="von Willebrand factor, type A domain"/>
    <property type="match status" value="1"/>
</dbReference>
<dbReference type="Proteomes" id="UP001221686">
    <property type="component" value="Unassembled WGS sequence"/>
</dbReference>
<keyword evidence="2" id="KW-0732">Signal</keyword>
<sequence>MRALALTLITLGVPCLSACSDDGGGGGTNASAGPTLGGLSNLTLPGDTSTTGGTDGTGTNPTTTTGVTDANPSEPATTDDSGSAPKFDIGEAPDGGLPPVDTGCKKVDLLFVIDNSGSMADEQINLVNSFPDFVSEMQTQLMNTDSYHVGVVSSDSNVYNGAGCQMYGGLINRTGGASSSNATCTPYAGGKNWMSETDDLGSKFACAGQVGTGGDGNEQPMYAMLQAVQPQFNGPGACNDGFIREDALLVVVLITDEEDDHEVQACQQLPQSGSPGEPGDWYTGLVAAKGNVETNIVVLSLIGPVNPTCPALDKCNGGITGAELSSRIVQFTEMFTNGFVGQICAPSYKQFFSQAIGLIDEACENFMPPG</sequence>
<evidence type="ECO:0008006" key="5">
    <source>
        <dbReference type="Google" id="ProtNLM"/>
    </source>
</evidence>
<proteinExistence type="predicted"/>
<accession>A0ABT5E6S6</accession>
<comment type="caution">
    <text evidence="3">The sequence shown here is derived from an EMBL/GenBank/DDBJ whole genome shotgun (WGS) entry which is preliminary data.</text>
</comment>
<protein>
    <recommendedName>
        <fullName evidence="5">VWFA domain-containing protein</fullName>
    </recommendedName>
</protein>
<dbReference type="EMBL" id="JAQNDL010000003">
    <property type="protein sequence ID" value="MDC0720512.1"/>
    <property type="molecule type" value="Genomic_DNA"/>
</dbReference>
<name>A0ABT5E6S6_9BACT</name>
<evidence type="ECO:0000313" key="4">
    <source>
        <dbReference type="Proteomes" id="UP001221686"/>
    </source>
</evidence>
<feature type="region of interest" description="Disordered" evidence="1">
    <location>
        <begin position="23"/>
        <end position="98"/>
    </location>
</feature>
<reference evidence="3 4" key="1">
    <citation type="submission" date="2022-11" db="EMBL/GenBank/DDBJ databases">
        <title>Minimal conservation of predation-associated metabolite biosynthetic gene clusters underscores biosynthetic potential of Myxococcota including descriptions for ten novel species: Archangium lansinium sp. nov., Myxococcus landrumus sp. nov., Nannocystis bai.</title>
        <authorList>
            <person name="Ahearne A."/>
            <person name="Stevens C."/>
            <person name="Dowd S."/>
        </authorList>
    </citation>
    <scope>NUCLEOTIDE SEQUENCE [LARGE SCALE GENOMIC DNA]</scope>
    <source>
        <strain evidence="3 4">BB15-2</strain>
    </source>
</reference>
<evidence type="ECO:0000313" key="3">
    <source>
        <dbReference type="EMBL" id="MDC0720512.1"/>
    </source>
</evidence>
<feature type="chain" id="PRO_5045682526" description="VWFA domain-containing protein" evidence="2">
    <location>
        <begin position="19"/>
        <end position="370"/>
    </location>
</feature>
<dbReference type="InterPro" id="IPR036465">
    <property type="entry name" value="vWFA_dom_sf"/>
</dbReference>
<keyword evidence="4" id="KW-1185">Reference proteome</keyword>
<feature type="signal peptide" evidence="2">
    <location>
        <begin position="1"/>
        <end position="18"/>
    </location>
</feature>
<evidence type="ECO:0000256" key="1">
    <source>
        <dbReference type="SAM" id="MobiDB-lite"/>
    </source>
</evidence>
<dbReference type="SUPFAM" id="SSF53300">
    <property type="entry name" value="vWA-like"/>
    <property type="match status" value="1"/>
</dbReference>
<evidence type="ECO:0000256" key="2">
    <source>
        <dbReference type="SAM" id="SignalP"/>
    </source>
</evidence>